<dbReference type="Pfam" id="PF05866">
    <property type="entry name" value="RusA"/>
    <property type="match status" value="1"/>
</dbReference>
<dbReference type="EMBL" id="CP145723">
    <property type="protein sequence ID" value="WWM68570.1"/>
    <property type="molecule type" value="Genomic_DNA"/>
</dbReference>
<proteinExistence type="predicted"/>
<accession>A0ABZ2FVC0</accession>
<dbReference type="InterPro" id="IPR036614">
    <property type="entry name" value="RusA-like_sf"/>
</dbReference>
<dbReference type="Gene3D" id="3.30.1330.70">
    <property type="entry name" value="Holliday junction resolvase RusA"/>
    <property type="match status" value="1"/>
</dbReference>
<dbReference type="SUPFAM" id="SSF103084">
    <property type="entry name" value="Holliday junction resolvase RusA"/>
    <property type="match status" value="1"/>
</dbReference>
<gene>
    <name evidence="1" type="ORF">V6W80_09975</name>
</gene>
<dbReference type="InterPro" id="IPR008822">
    <property type="entry name" value="Endonuclease_RusA-like"/>
</dbReference>
<dbReference type="RefSeq" id="WP_338546849.1">
    <property type="nucleotide sequence ID" value="NZ_CP145723.1"/>
</dbReference>
<keyword evidence="2" id="KW-1185">Reference proteome</keyword>
<name>A0ABZ2FVC0_9PSED</name>
<reference evidence="1 2" key="1">
    <citation type="submission" date="2024-02" db="EMBL/GenBank/DDBJ databases">
        <title>The whole genome sequence of Pseudomonas benzopyrenica MLY92.</title>
        <authorList>
            <person name="Liu Y."/>
        </authorList>
    </citation>
    <scope>NUCLEOTIDE SEQUENCE [LARGE SCALE GENOMIC DNA]</scope>
    <source>
        <strain evidence="1 2">MLY92</strain>
    </source>
</reference>
<evidence type="ECO:0000313" key="1">
    <source>
        <dbReference type="EMBL" id="WWM68570.1"/>
    </source>
</evidence>
<protein>
    <submittedName>
        <fullName evidence="1">RusA family crossover junction endodeoxyribonuclease</fullName>
    </submittedName>
</protein>
<sequence length="147" mass="16080">MREFAAVEFVVPGKPQGKGRPRIGRIGNNARMFTPKETVAYEGLISHAAQLAMEGREMLQGPVLLEMHMCHPVPASWSRKKQAQALAGEVMPTVKVDADNCIKAVCDALNGVAWRDDVQVVNLVLSKRYAATPCVRVRIVPLMTEAA</sequence>
<organism evidence="1 2">
    <name type="scientific">Pseudomonas benzopyrenica</name>
    <dbReference type="NCBI Taxonomy" id="2993566"/>
    <lineage>
        <taxon>Bacteria</taxon>
        <taxon>Pseudomonadati</taxon>
        <taxon>Pseudomonadota</taxon>
        <taxon>Gammaproteobacteria</taxon>
        <taxon>Pseudomonadales</taxon>
        <taxon>Pseudomonadaceae</taxon>
        <taxon>Pseudomonas</taxon>
    </lineage>
</organism>
<dbReference type="Proteomes" id="UP001372714">
    <property type="component" value="Chromosome"/>
</dbReference>
<evidence type="ECO:0000313" key="2">
    <source>
        <dbReference type="Proteomes" id="UP001372714"/>
    </source>
</evidence>